<dbReference type="Proteomes" id="UP000557857">
    <property type="component" value="Unassembled WGS sequence"/>
</dbReference>
<comment type="caution">
    <text evidence="3">The sequence shown here is derived from an EMBL/GenBank/DDBJ whole genome shotgun (WGS) entry which is preliminary data.</text>
</comment>
<dbReference type="EMBL" id="MSTR01000001">
    <property type="protein sequence ID" value="ONN44615.1"/>
    <property type="molecule type" value="Genomic_DNA"/>
</dbReference>
<evidence type="ECO:0000313" key="4">
    <source>
        <dbReference type="EMBL" id="PTO34720.1"/>
    </source>
</evidence>
<name>A0A1I4N488_ENTMU</name>
<evidence type="ECO:0000313" key="3">
    <source>
        <dbReference type="EMBL" id="OTP28048.1"/>
    </source>
</evidence>
<reference evidence="4 7" key="3">
    <citation type="submission" date="2018-03" db="EMBL/GenBank/DDBJ databases">
        <title>Draft genome sequences of four Enterococcus mundtii strains isolated from beef slaughterhouses in Kenya.</title>
        <authorList>
            <person name="Wambui J."/>
            <person name="Stevens M."/>
            <person name="Njage P."/>
            <person name="Stephan R."/>
            <person name="Tasara T."/>
        </authorList>
    </citation>
    <scope>NUCLEOTIDE SEQUENCE [LARGE SCALE GENOMIC DNA]</scope>
    <source>
        <strain evidence="4 7">H18-EM</strain>
    </source>
</reference>
<dbReference type="EMBL" id="PYGR01000049">
    <property type="protein sequence ID" value="PTO34720.1"/>
    <property type="molecule type" value="Genomic_DNA"/>
</dbReference>
<evidence type="ECO:0000313" key="2">
    <source>
        <dbReference type="EMBL" id="ONN44615.1"/>
    </source>
</evidence>
<dbReference type="RefSeq" id="WP_062804860.1">
    <property type="nucleotide sequence ID" value="NZ_CABMMO010000001.1"/>
</dbReference>
<reference evidence="3 6" key="2">
    <citation type="submission" date="2017-05" db="EMBL/GenBank/DDBJ databases">
        <title>The Genome Sequence of Enterococcus mundtii 6B1_DIV0119.</title>
        <authorList>
            <consortium name="The Broad Institute Genomics Platform"/>
            <consortium name="The Broad Institute Genomic Center for Infectious Diseases"/>
            <person name="Earl A."/>
            <person name="Manson A."/>
            <person name="Schwartman J."/>
            <person name="Gilmore M."/>
            <person name="Abouelleil A."/>
            <person name="Cao P."/>
            <person name="Chapman S."/>
            <person name="Cusick C."/>
            <person name="Shea T."/>
            <person name="Young S."/>
            <person name="Neafsey D."/>
            <person name="Nusbaum C."/>
            <person name="Birren B."/>
        </authorList>
    </citation>
    <scope>NUCLEOTIDE SEQUENCE [LARGE SCALE GENOMIC DNA]</scope>
    <source>
        <strain evidence="3 6">6B1_DIV0119</strain>
    </source>
</reference>
<evidence type="ECO:0000313" key="5">
    <source>
        <dbReference type="Proteomes" id="UP000189299"/>
    </source>
</evidence>
<dbReference type="Proteomes" id="UP000195024">
    <property type="component" value="Unassembled WGS sequence"/>
</dbReference>
<accession>A0A1I4N488</accession>
<evidence type="ECO:0000313" key="6">
    <source>
        <dbReference type="Proteomes" id="UP000195024"/>
    </source>
</evidence>
<dbReference type="Proteomes" id="UP000244022">
    <property type="component" value="Unassembled WGS sequence"/>
</dbReference>
<dbReference type="OrthoDB" id="530515at2"/>
<sequence length="126" mass="14311">MAKVEIQNDRLIISMEGVRKLWALKNEISTPLSNVLGATVDADVWEDTPKFGEKRMGVDAYGYYFAGTFVQDSNKVFYDLKRKENAVVITLKDEEFNRLIIGVEDPEATVAMIEQAMNRANFVKET</sequence>
<dbReference type="EMBL" id="JABCAG010000032">
    <property type="protein sequence ID" value="NMP58953.1"/>
    <property type="molecule type" value="Genomic_DNA"/>
</dbReference>
<dbReference type="EMBL" id="NGMS01000001">
    <property type="protein sequence ID" value="OTP28048.1"/>
    <property type="molecule type" value="Genomic_DNA"/>
</dbReference>
<protein>
    <recommendedName>
        <fullName evidence="9">Bacterial Pleckstrin homology domain-containing protein</fullName>
    </recommendedName>
</protein>
<evidence type="ECO:0000313" key="7">
    <source>
        <dbReference type="Proteomes" id="UP000244022"/>
    </source>
</evidence>
<proteinExistence type="predicted"/>
<dbReference type="Proteomes" id="UP000189299">
    <property type="component" value="Unassembled WGS sequence"/>
</dbReference>
<evidence type="ECO:0000313" key="8">
    <source>
        <dbReference type="Proteomes" id="UP000557857"/>
    </source>
</evidence>
<gene>
    <name evidence="3" type="ORF">A5802_001787</name>
    <name evidence="2" type="ORF">BTN92_00340</name>
    <name evidence="4" type="ORF">C6N14_10970</name>
    <name evidence="1" type="ORF">HI921_10855</name>
</gene>
<evidence type="ECO:0008006" key="9">
    <source>
        <dbReference type="Google" id="ProtNLM"/>
    </source>
</evidence>
<organism evidence="3 6">
    <name type="scientific">Enterococcus mundtii</name>
    <dbReference type="NCBI Taxonomy" id="53346"/>
    <lineage>
        <taxon>Bacteria</taxon>
        <taxon>Bacillati</taxon>
        <taxon>Bacillota</taxon>
        <taxon>Bacilli</taxon>
        <taxon>Lactobacillales</taxon>
        <taxon>Enterococcaceae</taxon>
        <taxon>Enterococcus</taxon>
    </lineage>
</organism>
<dbReference type="AlphaFoldDB" id="A0A1I4N488"/>
<reference evidence="2 5" key="1">
    <citation type="submission" date="2016-12" db="EMBL/GenBank/DDBJ databases">
        <authorList>
            <person name="Song W.-J."/>
            <person name="Kurnit D.M."/>
        </authorList>
    </citation>
    <scope>NUCLEOTIDE SEQUENCE [LARGE SCALE GENOMIC DNA]</scope>
    <source>
        <strain evidence="2 5">CGB1038-1_S1</strain>
    </source>
</reference>
<reference evidence="1 8" key="4">
    <citation type="submission" date="2020-04" db="EMBL/GenBank/DDBJ databases">
        <authorList>
            <person name="Abaymova A."/>
            <person name="Teymurazov M."/>
            <person name="Tazyna O."/>
            <person name="Chatushin Y."/>
            <person name="Svetoch E."/>
            <person name="Pereligyn V."/>
            <person name="Pohylenko V."/>
            <person name="Platonov M."/>
            <person name="Kartsev N."/>
            <person name="Skryabin Y."/>
            <person name="Sizova A."/>
            <person name="Solomentsev V."/>
            <person name="Kislichkina A."/>
            <person name="Bogun A."/>
        </authorList>
    </citation>
    <scope>NUCLEOTIDE SEQUENCE [LARGE SCALE GENOMIC DNA]</scope>
    <source>
        <strain evidence="1">SCPM-O-B-8398</strain>
        <strain evidence="8">SCPM-O-B-8398 (E28)</strain>
    </source>
</reference>
<dbReference type="STRING" id="53346.A5802_001787"/>
<evidence type="ECO:0000313" key="1">
    <source>
        <dbReference type="EMBL" id="NMP58953.1"/>
    </source>
</evidence>